<protein>
    <submittedName>
        <fullName evidence="6">Uncharacterized protein</fullName>
    </submittedName>
</protein>
<gene>
    <name evidence="7" type="ORF">WR25_06163</name>
    <name evidence="6" type="ORF">WR25_12828</name>
</gene>
<evidence type="ECO:0000256" key="2">
    <source>
        <dbReference type="ARBA" id="ARBA00022473"/>
    </source>
</evidence>
<evidence type="ECO:0000313" key="6">
    <source>
        <dbReference type="EMBL" id="PAV58983.1"/>
    </source>
</evidence>
<dbReference type="EMBL" id="LIAE01006449">
    <property type="protein sequence ID" value="PAV89502.1"/>
    <property type="molecule type" value="Genomic_DNA"/>
</dbReference>
<evidence type="ECO:0000313" key="8">
    <source>
        <dbReference type="Proteomes" id="UP000218231"/>
    </source>
</evidence>
<dbReference type="InterPro" id="IPR001827">
    <property type="entry name" value="Homeobox_Antennapedia_CS"/>
</dbReference>
<dbReference type="OrthoDB" id="5837936at2759"/>
<reference evidence="6 8" key="1">
    <citation type="journal article" date="2017" name="Curr. Biol.">
        <title>Genome architecture and evolution of a unichromosomal asexual nematode.</title>
        <authorList>
            <person name="Fradin H."/>
            <person name="Zegar C."/>
            <person name="Gutwein M."/>
            <person name="Lucas J."/>
            <person name="Kovtun M."/>
            <person name="Corcoran D."/>
            <person name="Baugh L.R."/>
            <person name="Kiontke K."/>
            <person name="Gunsalus K."/>
            <person name="Fitch D.H."/>
            <person name="Piano F."/>
        </authorList>
    </citation>
    <scope>NUCLEOTIDE SEQUENCE [LARGE SCALE GENOMIC DNA]</scope>
    <source>
        <strain evidence="6">PF1309</strain>
    </source>
</reference>
<evidence type="ECO:0000256" key="3">
    <source>
        <dbReference type="ARBA" id="ARBA00023125"/>
    </source>
</evidence>
<dbReference type="EMBL" id="LIAE01010546">
    <property type="protein sequence ID" value="PAV58983.1"/>
    <property type="molecule type" value="Genomic_DNA"/>
</dbReference>
<keyword evidence="8" id="KW-1185">Reference proteome</keyword>
<comment type="caution">
    <text evidence="6">The sequence shown here is derived from an EMBL/GenBank/DDBJ whole genome shotgun (WGS) entry which is preliminary data.</text>
</comment>
<proteinExistence type="predicted"/>
<dbReference type="GO" id="GO:0005634">
    <property type="term" value="C:nucleus"/>
    <property type="evidence" value="ECO:0007669"/>
    <property type="project" value="UniProtKB-SubCell"/>
</dbReference>
<dbReference type="Proteomes" id="UP000218231">
    <property type="component" value="Unassembled WGS sequence"/>
</dbReference>
<comment type="subcellular location">
    <subcellularLocation>
        <location evidence="1">Nucleus</location>
    </subcellularLocation>
</comment>
<evidence type="ECO:0000256" key="1">
    <source>
        <dbReference type="ARBA" id="ARBA00004123"/>
    </source>
</evidence>
<sequence length="108" mass="11752">MSMYPGWPSTASTANGGEEVAYWGQTQSLNSGSTATSTASGLKQATYDSILYGQNYMANMKNMLNATQWENMNPFAYNPLQASTASFPDSRTVQLASQPVFPWMKMSG</sequence>
<evidence type="ECO:0000313" key="7">
    <source>
        <dbReference type="EMBL" id="PAV89502.1"/>
    </source>
</evidence>
<evidence type="ECO:0000256" key="4">
    <source>
        <dbReference type="ARBA" id="ARBA00023155"/>
    </source>
</evidence>
<keyword evidence="5" id="KW-0539">Nucleus</keyword>
<evidence type="ECO:0000256" key="5">
    <source>
        <dbReference type="ARBA" id="ARBA00023242"/>
    </source>
</evidence>
<dbReference type="PROSITE" id="PS00032">
    <property type="entry name" value="ANTENNAPEDIA"/>
    <property type="match status" value="1"/>
</dbReference>
<keyword evidence="3" id="KW-0238">DNA-binding</keyword>
<name>A0A2A2JB97_9BILA</name>
<organism evidence="6 8">
    <name type="scientific">Diploscapter pachys</name>
    <dbReference type="NCBI Taxonomy" id="2018661"/>
    <lineage>
        <taxon>Eukaryota</taxon>
        <taxon>Metazoa</taxon>
        <taxon>Ecdysozoa</taxon>
        <taxon>Nematoda</taxon>
        <taxon>Chromadorea</taxon>
        <taxon>Rhabditida</taxon>
        <taxon>Rhabditina</taxon>
        <taxon>Rhabditomorpha</taxon>
        <taxon>Rhabditoidea</taxon>
        <taxon>Rhabditidae</taxon>
        <taxon>Diploscapter</taxon>
    </lineage>
</organism>
<dbReference type="GO" id="GO:0003677">
    <property type="term" value="F:DNA binding"/>
    <property type="evidence" value="ECO:0007669"/>
    <property type="project" value="UniProtKB-KW"/>
</dbReference>
<accession>A0A2A2JB97</accession>
<keyword evidence="2" id="KW-0217">Developmental protein</keyword>
<keyword evidence="4" id="KW-0371">Homeobox</keyword>
<dbReference type="GO" id="GO:0003700">
    <property type="term" value="F:DNA-binding transcription factor activity"/>
    <property type="evidence" value="ECO:0007669"/>
    <property type="project" value="InterPro"/>
</dbReference>
<dbReference type="AlphaFoldDB" id="A0A2A2JB97"/>
<dbReference type="STRING" id="2018661.A0A2A2JB97"/>